<feature type="domain" description="NF-X1-type" evidence="8">
    <location>
        <begin position="43"/>
        <end position="67"/>
    </location>
</feature>
<evidence type="ECO:0000256" key="5">
    <source>
        <dbReference type="ARBA" id="ARBA00022801"/>
    </source>
</evidence>
<evidence type="ECO:0000313" key="9">
    <source>
        <dbReference type="EMBL" id="KAH9290110.1"/>
    </source>
</evidence>
<dbReference type="Pfam" id="PF01095">
    <property type="entry name" value="Pectinesterase"/>
    <property type="match status" value="1"/>
</dbReference>
<dbReference type="GO" id="GO:0008270">
    <property type="term" value="F:zinc ion binding"/>
    <property type="evidence" value="ECO:0007669"/>
    <property type="project" value="UniProtKB-KW"/>
</dbReference>
<keyword evidence="3" id="KW-0677">Repeat</keyword>
<keyword evidence="7" id="KW-0063">Aspartyl esterase</keyword>
<dbReference type="EMBL" id="JAHRHJ020003813">
    <property type="protein sequence ID" value="KAH9290110.1"/>
    <property type="molecule type" value="Genomic_DNA"/>
</dbReference>
<keyword evidence="5" id="KW-0378">Hydrolase</keyword>
<evidence type="ECO:0000313" key="10">
    <source>
        <dbReference type="Proteomes" id="UP000824469"/>
    </source>
</evidence>
<gene>
    <name evidence="9" type="ORF">KI387_034227</name>
</gene>
<evidence type="ECO:0000256" key="3">
    <source>
        <dbReference type="ARBA" id="ARBA00022737"/>
    </source>
</evidence>
<dbReference type="GO" id="GO:0005634">
    <property type="term" value="C:nucleus"/>
    <property type="evidence" value="ECO:0007669"/>
    <property type="project" value="InterPro"/>
</dbReference>
<organism evidence="9 10">
    <name type="scientific">Taxus chinensis</name>
    <name type="common">Chinese yew</name>
    <name type="synonym">Taxus wallichiana var. chinensis</name>
    <dbReference type="NCBI Taxonomy" id="29808"/>
    <lineage>
        <taxon>Eukaryota</taxon>
        <taxon>Viridiplantae</taxon>
        <taxon>Streptophyta</taxon>
        <taxon>Embryophyta</taxon>
        <taxon>Tracheophyta</taxon>
        <taxon>Spermatophyta</taxon>
        <taxon>Pinopsida</taxon>
        <taxon>Pinidae</taxon>
        <taxon>Conifers II</taxon>
        <taxon>Cupressales</taxon>
        <taxon>Taxaceae</taxon>
        <taxon>Taxus</taxon>
    </lineage>
</organism>
<sequence>SNKVSRVVGLKGSIWFIKVSKAEDYRQVEDGGCSRPCESQLTCGHACPRRCHPFGHDSIVFSKPCPKKFEDSCGHQCTNICHFLEKCPVSRILLSCGHLIIVACSDLCVDSLYYEPCPIKFECGHQCSFICGGLCKRCRVKVVKNFPRGHKVRLACCDDPATFSCIESYAEILRPDANISAKGHADYVSKEPPTSPTKKCDAKIYPMATSAWQVVQRYVHLAKKRPSKMYSRKIFIQTYLDNLIHIAGWLQWSEDYALQSFYYVEYMNTGPGAKLEKRVTWGGLKIIQTQEEANNFTVAAFISGSAWLPSTGISFTP</sequence>
<accession>A0AA38F5X8</accession>
<dbReference type="GO" id="GO:0042545">
    <property type="term" value="P:cell wall modification"/>
    <property type="evidence" value="ECO:0007669"/>
    <property type="project" value="InterPro"/>
</dbReference>
<keyword evidence="10" id="KW-1185">Reference proteome</keyword>
<evidence type="ECO:0000256" key="7">
    <source>
        <dbReference type="ARBA" id="ARBA00023085"/>
    </source>
</evidence>
<feature type="non-terminal residue" evidence="9">
    <location>
        <position position="1"/>
    </location>
</feature>
<comment type="caution">
    <text evidence="9">The sequence shown here is derived from an EMBL/GenBank/DDBJ whole genome shotgun (WGS) entry which is preliminary data.</text>
</comment>
<dbReference type="InterPro" id="IPR011050">
    <property type="entry name" value="Pectin_lyase_fold/virulence"/>
</dbReference>
<dbReference type="PANTHER" id="PTHR31707">
    <property type="entry name" value="PECTINESTERASE"/>
    <property type="match status" value="1"/>
</dbReference>
<keyword evidence="6" id="KW-0862">Zinc</keyword>
<dbReference type="AlphaFoldDB" id="A0AA38F5X8"/>
<name>A0AA38F5X8_TAXCH</name>
<protein>
    <recommendedName>
        <fullName evidence="8">NF-X1-type domain-containing protein</fullName>
    </recommendedName>
</protein>
<dbReference type="InterPro" id="IPR000967">
    <property type="entry name" value="Znf_NFX1"/>
</dbReference>
<dbReference type="Proteomes" id="UP000824469">
    <property type="component" value="Unassembled WGS sequence"/>
</dbReference>
<evidence type="ECO:0000256" key="2">
    <source>
        <dbReference type="ARBA" id="ARBA00022723"/>
    </source>
</evidence>
<feature type="domain" description="NF-X1-type" evidence="8">
    <location>
        <begin position="123"/>
        <end position="140"/>
    </location>
</feature>
<evidence type="ECO:0000256" key="6">
    <source>
        <dbReference type="ARBA" id="ARBA00022833"/>
    </source>
</evidence>
<feature type="domain" description="NF-X1-type" evidence="8">
    <location>
        <begin position="73"/>
        <end position="98"/>
    </location>
</feature>
<dbReference type="InterPro" id="IPR000070">
    <property type="entry name" value="Pectinesterase_cat"/>
</dbReference>
<proteinExistence type="predicted"/>
<feature type="non-terminal residue" evidence="9">
    <location>
        <position position="317"/>
    </location>
</feature>
<reference evidence="9 10" key="1">
    <citation type="journal article" date="2021" name="Nat. Plants">
        <title>The Taxus genome provides insights into paclitaxel biosynthesis.</title>
        <authorList>
            <person name="Xiong X."/>
            <person name="Gou J."/>
            <person name="Liao Q."/>
            <person name="Li Y."/>
            <person name="Zhou Q."/>
            <person name="Bi G."/>
            <person name="Li C."/>
            <person name="Du R."/>
            <person name="Wang X."/>
            <person name="Sun T."/>
            <person name="Guo L."/>
            <person name="Liang H."/>
            <person name="Lu P."/>
            <person name="Wu Y."/>
            <person name="Zhang Z."/>
            <person name="Ro D.K."/>
            <person name="Shang Y."/>
            <person name="Huang S."/>
            <person name="Yan J."/>
        </authorList>
    </citation>
    <scope>NUCLEOTIDE SEQUENCE [LARGE SCALE GENOMIC DNA]</scope>
    <source>
        <strain evidence="9">Ta-2019</strain>
    </source>
</reference>
<dbReference type="SMART" id="SM00438">
    <property type="entry name" value="ZnF_NFX"/>
    <property type="match status" value="3"/>
</dbReference>
<evidence type="ECO:0000256" key="1">
    <source>
        <dbReference type="ARBA" id="ARBA00005184"/>
    </source>
</evidence>
<dbReference type="InterPro" id="IPR012334">
    <property type="entry name" value="Pectin_lyas_fold"/>
</dbReference>
<dbReference type="SUPFAM" id="SSF51126">
    <property type="entry name" value="Pectin lyase-like"/>
    <property type="match status" value="1"/>
</dbReference>
<evidence type="ECO:0000259" key="8">
    <source>
        <dbReference type="SMART" id="SM00438"/>
    </source>
</evidence>
<dbReference type="GO" id="GO:0030599">
    <property type="term" value="F:pectinesterase activity"/>
    <property type="evidence" value="ECO:0007669"/>
    <property type="project" value="InterPro"/>
</dbReference>
<evidence type="ECO:0000256" key="4">
    <source>
        <dbReference type="ARBA" id="ARBA00022771"/>
    </source>
</evidence>
<keyword evidence="4" id="KW-0863">Zinc-finger</keyword>
<dbReference type="Gene3D" id="2.160.20.10">
    <property type="entry name" value="Single-stranded right-handed beta-helix, Pectin lyase-like"/>
    <property type="match status" value="1"/>
</dbReference>
<comment type="pathway">
    <text evidence="1">Glycan metabolism; pectin degradation; 2-dehydro-3-deoxy-D-gluconate from pectin: step 1/5.</text>
</comment>
<keyword evidence="2" id="KW-0479">Metal-binding</keyword>